<organism evidence="2 3">
    <name type="scientific">Desulfovibrio fairfieldensis</name>
    <dbReference type="NCBI Taxonomy" id="44742"/>
    <lineage>
        <taxon>Bacteria</taxon>
        <taxon>Pseudomonadati</taxon>
        <taxon>Thermodesulfobacteriota</taxon>
        <taxon>Desulfovibrionia</taxon>
        <taxon>Desulfovibrionales</taxon>
        <taxon>Desulfovibrionaceae</taxon>
        <taxon>Desulfovibrio</taxon>
    </lineage>
</organism>
<dbReference type="Proteomes" id="UP000069241">
    <property type="component" value="Chromosome"/>
</dbReference>
<dbReference type="EMBL" id="CP014229">
    <property type="protein sequence ID" value="AMD91281.1"/>
    <property type="molecule type" value="Genomic_DNA"/>
</dbReference>
<evidence type="ECO:0000259" key="1">
    <source>
        <dbReference type="Pfam" id="PF14534"/>
    </source>
</evidence>
<proteinExistence type="predicted"/>
<dbReference type="Gene3D" id="3.10.450.50">
    <property type="match status" value="1"/>
</dbReference>
<keyword evidence="3" id="KW-1185">Reference proteome</keyword>
<dbReference type="InterPro" id="IPR032710">
    <property type="entry name" value="NTF2-like_dom_sf"/>
</dbReference>
<dbReference type="RefSeq" id="WP_062254367.1">
    <property type="nucleotide sequence ID" value="NZ_CP014229.1"/>
</dbReference>
<gene>
    <name evidence="2" type="ORF">AXF13_14735</name>
</gene>
<dbReference type="Pfam" id="PF14534">
    <property type="entry name" value="DUF4440"/>
    <property type="match status" value="1"/>
</dbReference>
<dbReference type="STRING" id="44742.AXF13_14735"/>
<protein>
    <submittedName>
        <fullName evidence="2">DUF4440 domain-containing protein</fullName>
    </submittedName>
</protein>
<reference evidence="3" key="1">
    <citation type="submission" date="2016-02" db="EMBL/GenBank/DDBJ databases">
        <authorList>
            <person name="Holder M.E."/>
            <person name="Ajami N.J."/>
            <person name="Petrosino J.F."/>
        </authorList>
    </citation>
    <scope>NUCLEOTIDE SEQUENCE [LARGE SCALE GENOMIC DNA]</scope>
    <source>
        <strain evidence="3">CCUG 45958</strain>
    </source>
</reference>
<sequence length="140" mass="16213">MTDQDNAGKELRDKIEMYRESIIHADKPELAEQVWDTAPETSFIHPRGHERGWEAIRDNFYTKTMANTFSRRELRLTGEPVIHLYGDAAVAEFDWEFTATRRADNGERHTSGRESQIYVRRPGRGWRLVHVHYSGPAATA</sequence>
<dbReference type="SUPFAM" id="SSF54427">
    <property type="entry name" value="NTF2-like"/>
    <property type="match status" value="1"/>
</dbReference>
<evidence type="ECO:0000313" key="3">
    <source>
        <dbReference type="Proteomes" id="UP000069241"/>
    </source>
</evidence>
<dbReference type="AlphaFoldDB" id="A0A109W509"/>
<dbReference type="InterPro" id="IPR027843">
    <property type="entry name" value="DUF4440"/>
</dbReference>
<evidence type="ECO:0000313" key="2">
    <source>
        <dbReference type="EMBL" id="AMD91281.1"/>
    </source>
</evidence>
<dbReference type="KEGG" id="dfi:AXF13_14735"/>
<feature type="domain" description="DUF4440" evidence="1">
    <location>
        <begin position="17"/>
        <end position="128"/>
    </location>
</feature>
<name>A0A109W509_9BACT</name>
<accession>A0A109W509</accession>